<evidence type="ECO:0000256" key="5">
    <source>
        <dbReference type="ARBA" id="ARBA00023136"/>
    </source>
</evidence>
<proteinExistence type="inferred from homology"/>
<evidence type="ECO:0000313" key="7">
    <source>
        <dbReference type="EMBL" id="CAG8522611.1"/>
    </source>
</evidence>
<dbReference type="AlphaFoldDB" id="A0A9N9FBI4"/>
<feature type="transmembrane region" description="Helical" evidence="6">
    <location>
        <begin position="99"/>
        <end position="117"/>
    </location>
</feature>
<accession>A0A9N9FBI4</accession>
<dbReference type="PANTHER" id="PTHR12300:SF161">
    <property type="entry name" value="RECEPTOR EXPRESSION-ENHANCING PROTEIN"/>
    <property type="match status" value="1"/>
</dbReference>
<dbReference type="EMBL" id="CAJVPP010000927">
    <property type="protein sequence ID" value="CAG8522611.1"/>
    <property type="molecule type" value="Genomic_DNA"/>
</dbReference>
<gene>
    <name evidence="7" type="ORF">FMOSSE_LOCUS5108</name>
</gene>
<comment type="caution">
    <text evidence="6">Lacks conserved residue(s) required for the propagation of feature annotation.</text>
</comment>
<protein>
    <recommendedName>
        <fullName evidence="6">Protein YOP1</fullName>
    </recommendedName>
</protein>
<keyword evidence="5 6" id="KW-0472">Membrane</keyword>
<keyword evidence="3 6" id="KW-0812">Transmembrane</keyword>
<dbReference type="GO" id="GO:0016020">
    <property type="term" value="C:membrane"/>
    <property type="evidence" value="ECO:0007669"/>
    <property type="project" value="UniProtKB-SubCell"/>
</dbReference>
<evidence type="ECO:0000256" key="4">
    <source>
        <dbReference type="ARBA" id="ARBA00022989"/>
    </source>
</evidence>
<comment type="caution">
    <text evidence="7">The sequence shown here is derived from an EMBL/GenBank/DDBJ whole genome shotgun (WGS) entry which is preliminary data.</text>
</comment>
<dbReference type="Proteomes" id="UP000789375">
    <property type="component" value="Unassembled WGS sequence"/>
</dbReference>
<evidence type="ECO:0000313" key="8">
    <source>
        <dbReference type="Proteomes" id="UP000789375"/>
    </source>
</evidence>
<keyword evidence="4 6" id="KW-1133">Transmembrane helix</keyword>
<keyword evidence="8" id="KW-1185">Reference proteome</keyword>
<evidence type="ECO:0000256" key="1">
    <source>
        <dbReference type="ARBA" id="ARBA00004141"/>
    </source>
</evidence>
<sequence>MDGIQAKLKYYNALADKELSKYEQLDKLEKYTNVPKTYMAAGAAGVVFLLIFFNFWGQLLSNLIGWVYPDKADDTQWLTYWTVFGFVNIIEFFSDTILYWMPFYYLFKTVFFLWLFLPPFKGAQVIYSKFLRQVLLTYQNDVDKNLNKLHNKVNDAARDLMKEAIDAGTKVE</sequence>
<comment type="similarity">
    <text evidence="2 6">Belongs to the DP1 family.</text>
</comment>
<reference evidence="7" key="1">
    <citation type="submission" date="2021-06" db="EMBL/GenBank/DDBJ databases">
        <authorList>
            <person name="Kallberg Y."/>
            <person name="Tangrot J."/>
            <person name="Rosling A."/>
        </authorList>
    </citation>
    <scope>NUCLEOTIDE SEQUENCE</scope>
    <source>
        <strain evidence="7">87-6 pot B 2015</strain>
    </source>
</reference>
<feature type="transmembrane region" description="Helical" evidence="6">
    <location>
        <begin position="38"/>
        <end position="56"/>
    </location>
</feature>
<evidence type="ECO:0000256" key="6">
    <source>
        <dbReference type="RuleBase" id="RU362006"/>
    </source>
</evidence>
<dbReference type="Pfam" id="PF03134">
    <property type="entry name" value="TB2_DP1_HVA22"/>
    <property type="match status" value="1"/>
</dbReference>
<dbReference type="PANTHER" id="PTHR12300">
    <property type="entry name" value="HVA22-LIKE PROTEINS"/>
    <property type="match status" value="1"/>
</dbReference>
<evidence type="ECO:0000256" key="3">
    <source>
        <dbReference type="ARBA" id="ARBA00022692"/>
    </source>
</evidence>
<name>A0A9N9FBI4_FUNMO</name>
<organism evidence="7 8">
    <name type="scientific">Funneliformis mosseae</name>
    <name type="common">Endomycorrhizal fungus</name>
    <name type="synonym">Glomus mosseae</name>
    <dbReference type="NCBI Taxonomy" id="27381"/>
    <lineage>
        <taxon>Eukaryota</taxon>
        <taxon>Fungi</taxon>
        <taxon>Fungi incertae sedis</taxon>
        <taxon>Mucoromycota</taxon>
        <taxon>Glomeromycotina</taxon>
        <taxon>Glomeromycetes</taxon>
        <taxon>Glomerales</taxon>
        <taxon>Glomeraceae</taxon>
        <taxon>Funneliformis</taxon>
    </lineage>
</organism>
<comment type="subcellular location">
    <subcellularLocation>
        <location evidence="1 6">Membrane</location>
        <topology evidence="1 6">Multi-pass membrane protein</topology>
    </subcellularLocation>
</comment>
<dbReference type="InterPro" id="IPR004345">
    <property type="entry name" value="TB2_DP1_HVA22"/>
</dbReference>
<evidence type="ECO:0000256" key="2">
    <source>
        <dbReference type="ARBA" id="ARBA00008573"/>
    </source>
</evidence>